<organism evidence="2 3">
    <name type="scientific">Macrophomina phaseolina (strain MS6)</name>
    <name type="common">Charcoal rot fungus</name>
    <dbReference type="NCBI Taxonomy" id="1126212"/>
    <lineage>
        <taxon>Eukaryota</taxon>
        <taxon>Fungi</taxon>
        <taxon>Dikarya</taxon>
        <taxon>Ascomycota</taxon>
        <taxon>Pezizomycotina</taxon>
        <taxon>Dothideomycetes</taxon>
        <taxon>Dothideomycetes incertae sedis</taxon>
        <taxon>Botryosphaeriales</taxon>
        <taxon>Botryosphaeriaceae</taxon>
        <taxon>Macrophomina</taxon>
    </lineage>
</organism>
<dbReference type="EMBL" id="AHHD01000097">
    <property type="protein sequence ID" value="EKG20066.1"/>
    <property type="molecule type" value="Genomic_DNA"/>
</dbReference>
<gene>
    <name evidence="2" type="ORF">MPH_02615</name>
</gene>
<name>K2RC35_MACPH</name>
<dbReference type="InParanoid" id="K2RC35"/>
<accession>K2RC35</accession>
<feature type="compositionally biased region" description="Polar residues" evidence="1">
    <location>
        <begin position="98"/>
        <end position="107"/>
    </location>
</feature>
<feature type="compositionally biased region" description="Acidic residues" evidence="1">
    <location>
        <begin position="403"/>
        <end position="413"/>
    </location>
</feature>
<proteinExistence type="predicted"/>
<dbReference type="STRING" id="1126212.K2RC35"/>
<sequence>MATPVANATAFGDRISIDQQYFRLLFMRAQSAPVYDAVDLSFLQISPFEYEFLTRCLTEYLDLRKNLLEDGVLPETLAMYIQPRGTAAHLNTSYSFKNHPSHVSTDQSSHERGLGAGLEACGASGQPSVPDVNSQPSSISHDCVISSVAKISKPAHLGGFASFDSSGAVPFRMSGQTEPPDDKAGDKSGALSGTKHPPLKEQRTLEVSGLSPDTSLLDVLEHVKGGMLLDICRRNDRTACISYFRAADAEAFRNHVRNHDIYISNKRVNVDWANRQFYPNRATYNKIINNGATRILRLCNAVRILTEQVIREDMEHIHNLVILQIKVEGNDMIIHTNSIQNCGFARTCMMSRMPYRLLKINFVPDVCAEPLPQRVHPNLCKGVRSTSQRRVKPQKPTNLYEILNDDSSEEDNDPSQLQRSKRRDSAFSGSPSGLYRPRSVDSDARSY</sequence>
<feature type="region of interest" description="Disordered" evidence="1">
    <location>
        <begin position="402"/>
        <end position="447"/>
    </location>
</feature>
<comment type="caution">
    <text evidence="2">The sequence shown here is derived from an EMBL/GenBank/DDBJ whole genome shotgun (WGS) entry which is preliminary data.</text>
</comment>
<evidence type="ECO:0000256" key="1">
    <source>
        <dbReference type="SAM" id="MobiDB-lite"/>
    </source>
</evidence>
<dbReference type="VEuPathDB" id="FungiDB:MPH_02615"/>
<feature type="compositionally biased region" description="Basic and acidic residues" evidence="1">
    <location>
        <begin position="438"/>
        <end position="447"/>
    </location>
</feature>
<dbReference type="GO" id="GO:0003676">
    <property type="term" value="F:nucleic acid binding"/>
    <property type="evidence" value="ECO:0007669"/>
    <property type="project" value="InterPro"/>
</dbReference>
<feature type="region of interest" description="Disordered" evidence="1">
    <location>
        <begin position="171"/>
        <end position="205"/>
    </location>
</feature>
<reference evidence="2 3" key="1">
    <citation type="journal article" date="2012" name="BMC Genomics">
        <title>Tools to kill: Genome of one of the most destructive plant pathogenic fungi Macrophomina phaseolina.</title>
        <authorList>
            <person name="Islam M.S."/>
            <person name="Haque M.S."/>
            <person name="Islam M.M."/>
            <person name="Emdad E.M."/>
            <person name="Halim A."/>
            <person name="Hossen Q.M.M."/>
            <person name="Hossain M.Z."/>
            <person name="Ahmed B."/>
            <person name="Rahim S."/>
            <person name="Rahman M.S."/>
            <person name="Alam M.M."/>
            <person name="Hou S."/>
            <person name="Wan X."/>
            <person name="Saito J.A."/>
            <person name="Alam M."/>
        </authorList>
    </citation>
    <scope>NUCLEOTIDE SEQUENCE [LARGE SCALE GENOMIC DNA]</scope>
    <source>
        <strain evidence="2 3">MS6</strain>
    </source>
</reference>
<evidence type="ECO:0000313" key="3">
    <source>
        <dbReference type="Proteomes" id="UP000007129"/>
    </source>
</evidence>
<dbReference type="HOGENOM" id="CLU_043434_0_0_1"/>
<feature type="region of interest" description="Disordered" evidence="1">
    <location>
        <begin position="98"/>
        <end position="136"/>
    </location>
</feature>
<dbReference type="Proteomes" id="UP000007129">
    <property type="component" value="Unassembled WGS sequence"/>
</dbReference>
<protein>
    <submittedName>
        <fullName evidence="2">Uncharacterized protein</fullName>
    </submittedName>
</protein>
<dbReference type="InterPro" id="IPR035979">
    <property type="entry name" value="RBD_domain_sf"/>
</dbReference>
<dbReference type="SUPFAM" id="SSF54928">
    <property type="entry name" value="RNA-binding domain, RBD"/>
    <property type="match status" value="1"/>
</dbReference>
<dbReference type="OrthoDB" id="2935572at2759"/>
<evidence type="ECO:0000313" key="2">
    <source>
        <dbReference type="EMBL" id="EKG20066.1"/>
    </source>
</evidence>
<dbReference type="CDD" id="cd12261">
    <property type="entry name" value="RRM1_3_MRN1"/>
    <property type="match status" value="1"/>
</dbReference>
<feature type="compositionally biased region" description="Polar residues" evidence="1">
    <location>
        <begin position="125"/>
        <end position="136"/>
    </location>
</feature>
<dbReference type="eggNOG" id="KOG0118">
    <property type="taxonomic scope" value="Eukaryota"/>
</dbReference>
<dbReference type="AlphaFoldDB" id="K2RC35"/>